<accession>A0A0U3BNK3</accession>
<evidence type="ECO:0000256" key="1">
    <source>
        <dbReference type="ARBA" id="ARBA00022898"/>
    </source>
</evidence>
<keyword evidence="6" id="KW-0032">Aminotransferase</keyword>
<dbReference type="KEGG" id="sgb:WQO_33775"/>
<keyword evidence="6" id="KW-0808">Transferase</keyword>
<feature type="active site" description="Proton acceptor" evidence="3">
    <location>
        <position position="201"/>
    </location>
</feature>
<dbReference type="PANTHER" id="PTHR30244:SF9">
    <property type="entry name" value="PROTEIN RV3402C"/>
    <property type="match status" value="1"/>
</dbReference>
<gene>
    <name evidence="6" type="ORF">WQO_33775</name>
</gene>
<evidence type="ECO:0000313" key="7">
    <source>
        <dbReference type="Proteomes" id="UP000064183"/>
    </source>
</evidence>
<dbReference type="AlphaFoldDB" id="A0A0U3BNK3"/>
<dbReference type="PIRSF" id="PIRSF000390">
    <property type="entry name" value="PLP_StrS"/>
    <property type="match status" value="1"/>
</dbReference>
<reference evidence="6 7" key="1">
    <citation type="journal article" date="2012" name="J. Bacteriol.">
        <title>Draft genome sequence of Streptomyces globisporus C-1027, which produces an antitumor antibiotic consisting of a nine-membered enediyne with a chromoprotein.</title>
        <authorList>
            <person name="Wang L."/>
            <person name="Wang S."/>
            <person name="He Q."/>
            <person name="Yu T."/>
            <person name="Li Q."/>
            <person name="Hong B."/>
        </authorList>
    </citation>
    <scope>NUCLEOTIDE SEQUENCE [LARGE SCALE GENOMIC DNA]</scope>
    <source>
        <strain evidence="6 7">C-1027</strain>
        <plasmid evidence="6 7">SGLP1</plasmid>
    </source>
</reference>
<dbReference type="EMBL" id="CP013739">
    <property type="protein sequence ID" value="ALU98423.1"/>
    <property type="molecule type" value="Genomic_DNA"/>
</dbReference>
<dbReference type="InterPro" id="IPR015421">
    <property type="entry name" value="PyrdxlP-dep_Trfase_major"/>
</dbReference>
<dbReference type="InterPro" id="IPR015422">
    <property type="entry name" value="PyrdxlP-dep_Trfase_small"/>
</dbReference>
<dbReference type="Gene3D" id="3.90.1150.10">
    <property type="entry name" value="Aspartate Aminotransferase, domain 1"/>
    <property type="match status" value="1"/>
</dbReference>
<organism evidence="6 7">
    <name type="scientific">Streptomyces globisporus C-1027</name>
    <dbReference type="NCBI Taxonomy" id="1172567"/>
    <lineage>
        <taxon>Bacteria</taxon>
        <taxon>Bacillati</taxon>
        <taxon>Actinomycetota</taxon>
        <taxon>Actinomycetes</taxon>
        <taxon>Kitasatosporales</taxon>
        <taxon>Streptomycetaceae</taxon>
        <taxon>Streptomyces</taxon>
    </lineage>
</organism>
<sequence>MSGGPVRLDSLPTPYFSEPLHVGRPNVGSRDRLMERIDGALERLWFTNDGPLVREFEARVAELTQVRHCVAVSNATTGIQVAAKALGIGPGDEVIVPSFTWVATAHALDWIGAVPVFCELDEETGTADVAHVERLIGPRTRAILDVHVFGRPARIDELTKLAAEHGLHLLFDAAHAFGCTYRSKPIGGFGTAEIFSFQATKFVNSFEGGAIVTDDDALADRLRAMRHQGLNAAHEITGSGTVARMHEISAAMGLTSLESADHFTAINRRNYRLYEQYLDGLPGVRVRPQDPNELSNCQYVVIEVDAVRAGLHRDELQAVLQRHNVLARAYFSPGCHSCEPYRSDLARHAPDPLPKVEALTERVLSLPTGTAVGPEEVRGVCRILRAAVDGSAVPEIHESTEGDAGGRPAR</sequence>
<evidence type="ECO:0000256" key="5">
    <source>
        <dbReference type="RuleBase" id="RU004508"/>
    </source>
</evidence>
<dbReference type="Proteomes" id="UP000064183">
    <property type="component" value="Plasmid SGLP1"/>
</dbReference>
<dbReference type="CDD" id="cd00616">
    <property type="entry name" value="AHBA_syn"/>
    <property type="match status" value="1"/>
</dbReference>
<dbReference type="SUPFAM" id="SSF53383">
    <property type="entry name" value="PLP-dependent transferases"/>
    <property type="match status" value="1"/>
</dbReference>
<keyword evidence="1 4" id="KW-0663">Pyridoxal phosphate</keyword>
<evidence type="ECO:0000256" key="2">
    <source>
        <dbReference type="ARBA" id="ARBA00037999"/>
    </source>
</evidence>
<dbReference type="InterPro" id="IPR015424">
    <property type="entry name" value="PyrdxlP-dep_Trfase"/>
</dbReference>
<dbReference type="GO" id="GO:0030170">
    <property type="term" value="F:pyridoxal phosphate binding"/>
    <property type="evidence" value="ECO:0007669"/>
    <property type="project" value="TreeGrafter"/>
</dbReference>
<dbReference type="Gene3D" id="3.40.640.10">
    <property type="entry name" value="Type I PLP-dependent aspartate aminotransferase-like (Major domain)"/>
    <property type="match status" value="1"/>
</dbReference>
<dbReference type="GO" id="GO:0000271">
    <property type="term" value="P:polysaccharide biosynthetic process"/>
    <property type="evidence" value="ECO:0007669"/>
    <property type="project" value="TreeGrafter"/>
</dbReference>
<dbReference type="Pfam" id="PF01041">
    <property type="entry name" value="DegT_DnrJ_EryC1"/>
    <property type="match status" value="1"/>
</dbReference>
<dbReference type="InterPro" id="IPR000653">
    <property type="entry name" value="DegT/StrS_aminotransferase"/>
</dbReference>
<keyword evidence="6" id="KW-0614">Plasmid</keyword>
<proteinExistence type="inferred from homology"/>
<name>A0A0U3BNK3_STRGL</name>
<geneLocation type="plasmid" evidence="6 7">
    <name>SGLP1</name>
</geneLocation>
<feature type="modified residue" description="N6-(pyridoxal phosphate)lysine" evidence="4">
    <location>
        <position position="201"/>
    </location>
</feature>
<dbReference type="PANTHER" id="PTHR30244">
    <property type="entry name" value="TRANSAMINASE"/>
    <property type="match status" value="1"/>
</dbReference>
<dbReference type="GO" id="GO:0008483">
    <property type="term" value="F:transaminase activity"/>
    <property type="evidence" value="ECO:0007669"/>
    <property type="project" value="UniProtKB-KW"/>
</dbReference>
<evidence type="ECO:0000313" key="6">
    <source>
        <dbReference type="EMBL" id="ALU98423.1"/>
    </source>
</evidence>
<evidence type="ECO:0000256" key="3">
    <source>
        <dbReference type="PIRSR" id="PIRSR000390-1"/>
    </source>
</evidence>
<evidence type="ECO:0000256" key="4">
    <source>
        <dbReference type="PIRSR" id="PIRSR000390-2"/>
    </source>
</evidence>
<protein>
    <submittedName>
        <fullName evidence="6">dTDP-4-dehydro-6-deoxyglucose aminotransferase</fullName>
    </submittedName>
</protein>
<comment type="similarity">
    <text evidence="2 5">Belongs to the DegT/DnrJ/EryC1 family.</text>
</comment>